<dbReference type="AlphaFoldDB" id="A0A3M7PVN8"/>
<dbReference type="EMBL" id="REGN01008747">
    <property type="protein sequence ID" value="RNA02825.1"/>
    <property type="molecule type" value="Genomic_DNA"/>
</dbReference>
<name>A0A3M7PVN8_BRAPC</name>
<dbReference type="Proteomes" id="UP000276133">
    <property type="component" value="Unassembled WGS sequence"/>
</dbReference>
<sequence length="289" mass="33302">MIDSGKTSCEYSRQFKSFELNTPDDLDMDAIDFCDIDFTLHEQNSSNQSLKRKQRAHERQQTLKKFCAPAATNEQFTQFTIDASKYFKVTCSMVKKSPCFGQDTNNNIVAQALSVDLLVQSASANTATFLGYGQDALAGRSFKTMFKSSEMCRLDALVKDVSEQVTIKPFHALMTAEVNDHEDHMEMVVWPVVKKFSKNVFVEFFVQKLDDFQFNKKEKRDHLIQNFIQLSFDHLIDHELQVTFFLGLILAYYSDLYKSLQFLFFLFKKKLDKGAKARAIIYVNKDPVS</sequence>
<evidence type="ECO:0000313" key="2">
    <source>
        <dbReference type="Proteomes" id="UP000276133"/>
    </source>
</evidence>
<reference evidence="1 2" key="1">
    <citation type="journal article" date="2018" name="Sci. Rep.">
        <title>Genomic signatures of local adaptation to the degree of environmental predictability in rotifers.</title>
        <authorList>
            <person name="Franch-Gras L."/>
            <person name="Hahn C."/>
            <person name="Garcia-Roger E.M."/>
            <person name="Carmona M.J."/>
            <person name="Serra M."/>
            <person name="Gomez A."/>
        </authorList>
    </citation>
    <scope>NUCLEOTIDE SEQUENCE [LARGE SCALE GENOMIC DNA]</scope>
    <source>
        <strain evidence="1">HYR1</strain>
    </source>
</reference>
<evidence type="ECO:0008006" key="3">
    <source>
        <dbReference type="Google" id="ProtNLM"/>
    </source>
</evidence>
<gene>
    <name evidence="1" type="ORF">BpHYR1_018644</name>
</gene>
<dbReference type="Gene3D" id="3.30.450.20">
    <property type="entry name" value="PAS domain"/>
    <property type="match status" value="1"/>
</dbReference>
<protein>
    <recommendedName>
        <fullName evidence="3">PAS domain-containing protein</fullName>
    </recommendedName>
</protein>
<comment type="caution">
    <text evidence="1">The sequence shown here is derived from an EMBL/GenBank/DDBJ whole genome shotgun (WGS) entry which is preliminary data.</text>
</comment>
<evidence type="ECO:0000313" key="1">
    <source>
        <dbReference type="EMBL" id="RNA02825.1"/>
    </source>
</evidence>
<keyword evidence="2" id="KW-1185">Reference proteome</keyword>
<accession>A0A3M7PVN8</accession>
<organism evidence="1 2">
    <name type="scientific">Brachionus plicatilis</name>
    <name type="common">Marine rotifer</name>
    <name type="synonym">Brachionus muelleri</name>
    <dbReference type="NCBI Taxonomy" id="10195"/>
    <lineage>
        <taxon>Eukaryota</taxon>
        <taxon>Metazoa</taxon>
        <taxon>Spiralia</taxon>
        <taxon>Gnathifera</taxon>
        <taxon>Rotifera</taxon>
        <taxon>Eurotatoria</taxon>
        <taxon>Monogononta</taxon>
        <taxon>Pseudotrocha</taxon>
        <taxon>Ploima</taxon>
        <taxon>Brachionidae</taxon>
        <taxon>Brachionus</taxon>
    </lineage>
</organism>
<proteinExistence type="predicted"/>